<dbReference type="SUPFAM" id="SSF51735">
    <property type="entry name" value="NAD(P)-binding Rossmann-fold domains"/>
    <property type="match status" value="1"/>
</dbReference>
<proteinExistence type="predicted"/>
<evidence type="ECO:0000313" key="1">
    <source>
        <dbReference type="EMBL" id="SCF29202.1"/>
    </source>
</evidence>
<reference evidence="2" key="1">
    <citation type="submission" date="2016-06" db="EMBL/GenBank/DDBJ databases">
        <authorList>
            <person name="Varghese N."/>
            <person name="Submissions Spin"/>
        </authorList>
    </citation>
    <scope>NUCLEOTIDE SEQUENCE [LARGE SCALE GENOMIC DNA]</scope>
    <source>
        <strain evidence="2">DSM 44100</strain>
    </source>
</reference>
<dbReference type="AlphaFoldDB" id="A0A1C4Z898"/>
<accession>A0A1C4Z898</accession>
<dbReference type="Gene3D" id="3.30.1780.10">
    <property type="entry name" value="ornithine cyclodeaminase, domain 1"/>
    <property type="match status" value="1"/>
</dbReference>
<name>A0A1C4Z898_9ACTN</name>
<dbReference type="GO" id="GO:0005737">
    <property type="term" value="C:cytoplasm"/>
    <property type="evidence" value="ECO:0007669"/>
    <property type="project" value="TreeGrafter"/>
</dbReference>
<dbReference type="InterPro" id="IPR023401">
    <property type="entry name" value="ODC_N"/>
</dbReference>
<dbReference type="PANTHER" id="PTHR13812:SF19">
    <property type="entry name" value="KETIMINE REDUCTASE MU-CRYSTALLIN"/>
    <property type="match status" value="1"/>
</dbReference>
<dbReference type="PIRSF" id="PIRSF001439">
    <property type="entry name" value="CryM"/>
    <property type="match status" value="1"/>
</dbReference>
<dbReference type="Pfam" id="PF02423">
    <property type="entry name" value="OCD_Mu_crystall"/>
    <property type="match status" value="1"/>
</dbReference>
<dbReference type="PANTHER" id="PTHR13812">
    <property type="entry name" value="KETIMINE REDUCTASE MU-CRYSTALLIN"/>
    <property type="match status" value="1"/>
</dbReference>
<dbReference type="InterPro" id="IPR003462">
    <property type="entry name" value="ODC_Mu_crystall"/>
</dbReference>
<dbReference type="STRING" id="121616.GA0070216_108255"/>
<dbReference type="GO" id="GO:0016639">
    <property type="term" value="F:oxidoreductase activity, acting on the CH-NH2 group of donors, NAD or NADP as acceptor"/>
    <property type="evidence" value="ECO:0007669"/>
    <property type="project" value="InterPro"/>
</dbReference>
<keyword evidence="2" id="KW-1185">Reference proteome</keyword>
<sequence length="336" mass="35393">MLILGAGEVRAVLDGAEREVVAAVDAAYRSHAGGQTRVPQSVFLRFPDRERERIIALPAFLGGATPVCGVKWVSSFPDNLSRGMHRASAVMFLNSVNTGVPEAVLEASAISAGRTAASAALAAATLSSSRPETAVTLVGCGPIAFEVLRYLRAVLPTVDTVTLYDLSADRARSFAAEARSVWPTLQVDVAGSAADALARHRLVCLATTAAAPHLGTEHCRPGTLVLHLSLRDLTPDSIRSSVNVVDDADHVCRAATSLDLAQQEAGHRDFISSSLGEILVTGERYVRSDDAVTVFSPFGLGCLDLAVADLVRRAASARGLGTTLENFLPTEQQVRA</sequence>
<organism evidence="1 2">
    <name type="scientific">Micromonospora matsumotoense</name>
    <dbReference type="NCBI Taxonomy" id="121616"/>
    <lineage>
        <taxon>Bacteria</taxon>
        <taxon>Bacillati</taxon>
        <taxon>Actinomycetota</taxon>
        <taxon>Actinomycetes</taxon>
        <taxon>Micromonosporales</taxon>
        <taxon>Micromonosporaceae</taxon>
        <taxon>Micromonospora</taxon>
    </lineage>
</organism>
<dbReference type="Gene3D" id="3.40.50.720">
    <property type="entry name" value="NAD(P)-binding Rossmann-like Domain"/>
    <property type="match status" value="1"/>
</dbReference>
<protein>
    <submittedName>
        <fullName evidence="1">Ornithine cyclodeaminase</fullName>
    </submittedName>
</protein>
<dbReference type="InterPro" id="IPR023866">
    <property type="entry name" value="SbnB"/>
</dbReference>
<dbReference type="EMBL" id="FMCU01000008">
    <property type="protein sequence ID" value="SCF29202.1"/>
    <property type="molecule type" value="Genomic_DNA"/>
</dbReference>
<dbReference type="RefSeq" id="WP_091247366.1">
    <property type="nucleotide sequence ID" value="NZ_CP192025.1"/>
</dbReference>
<dbReference type="GO" id="GO:0019290">
    <property type="term" value="P:siderophore biosynthetic process"/>
    <property type="evidence" value="ECO:0007669"/>
    <property type="project" value="InterPro"/>
</dbReference>
<dbReference type="NCBIfam" id="TIGR03944">
    <property type="entry name" value="dehyd_SbnB_fam"/>
    <property type="match status" value="1"/>
</dbReference>
<dbReference type="InterPro" id="IPR036291">
    <property type="entry name" value="NAD(P)-bd_dom_sf"/>
</dbReference>
<dbReference type="OrthoDB" id="3396397at2"/>
<gene>
    <name evidence="1" type="ORF">GA0070216_108255</name>
</gene>
<evidence type="ECO:0000313" key="2">
    <source>
        <dbReference type="Proteomes" id="UP000198797"/>
    </source>
</evidence>
<dbReference type="Proteomes" id="UP000198797">
    <property type="component" value="Unassembled WGS sequence"/>
</dbReference>